<proteinExistence type="inferred from homology"/>
<reference evidence="7" key="1">
    <citation type="journal article" date="2019" name="Int. J. Syst. Evol. Microbiol.">
        <title>The Global Catalogue of Microorganisms (GCM) 10K type strain sequencing project: providing services to taxonomists for standard genome sequencing and annotation.</title>
        <authorList>
            <consortium name="The Broad Institute Genomics Platform"/>
            <consortium name="The Broad Institute Genome Sequencing Center for Infectious Disease"/>
            <person name="Wu L."/>
            <person name="Ma J."/>
        </authorList>
    </citation>
    <scope>NUCLEOTIDE SEQUENCE [LARGE SCALE GENOMIC DNA]</scope>
    <source>
        <strain evidence="7">JCM 17979</strain>
    </source>
</reference>
<gene>
    <name evidence="6" type="ORF">GCM10023200_13990</name>
</gene>
<evidence type="ECO:0000256" key="3">
    <source>
        <dbReference type="RuleBase" id="RU000590"/>
    </source>
</evidence>
<keyword evidence="7" id="KW-1185">Reference proteome</keyword>
<sequence>MSGSAPDPVTARLARARAAAREAGVDALVVTPGPDLQYLTGVVKHSHERLSALLLPAEGDVAFVVPTLERPGLAGSAVDGMDALTWTDGVDPHALVASRLGDVRRVAVVSDMPALHVLGLRDAMPGATLELATPILRQLRMRKDDAEVAALRQAGAAIDDVHAQVPDWLVAGRTEAEVGADITRAIVEAGHAEAAFVIVGSGPNGASPHHEVSDRVIQAGDVVVVDIGGPLPDGYNSDSTRTYVVGEPAGDVREVYDVLQRAQAAAVDAVRPGVTAASIDDTARAIIADAGYGEYFVHRTGHGIGLEVHEEPYIVGGNDLVLEPGMAFSIEPGIYFPGRWGARIEDIVVVTDTGCEAVNRRPHDLLSC</sequence>
<dbReference type="Gene3D" id="3.40.350.10">
    <property type="entry name" value="Creatinase/prolidase N-terminal domain"/>
    <property type="match status" value="1"/>
</dbReference>
<comment type="similarity">
    <text evidence="3">Belongs to the peptidase M24B family.</text>
</comment>
<comment type="caution">
    <text evidence="6">The sequence shown here is derived from an EMBL/GenBank/DDBJ whole genome shotgun (WGS) entry which is preliminary data.</text>
</comment>
<dbReference type="CDD" id="cd01092">
    <property type="entry name" value="APP-like"/>
    <property type="match status" value="1"/>
</dbReference>
<dbReference type="Proteomes" id="UP001500928">
    <property type="component" value="Unassembled WGS sequence"/>
</dbReference>
<evidence type="ECO:0000259" key="4">
    <source>
        <dbReference type="Pfam" id="PF00557"/>
    </source>
</evidence>
<dbReference type="InterPro" id="IPR050659">
    <property type="entry name" value="Peptidase_M24B"/>
</dbReference>
<dbReference type="SUPFAM" id="SSF53092">
    <property type="entry name" value="Creatinase/prolidase N-terminal domain"/>
    <property type="match status" value="1"/>
</dbReference>
<dbReference type="InterPro" id="IPR029149">
    <property type="entry name" value="Creatin/AminoP/Spt16_N"/>
</dbReference>
<dbReference type="RefSeq" id="WP_345412272.1">
    <property type="nucleotide sequence ID" value="NZ_BAABHO010000008.1"/>
</dbReference>
<dbReference type="InterPro" id="IPR000587">
    <property type="entry name" value="Creatinase_N"/>
</dbReference>
<protein>
    <submittedName>
        <fullName evidence="6">Xaa-Pro peptidase family protein</fullName>
    </submittedName>
</protein>
<dbReference type="InterPro" id="IPR001131">
    <property type="entry name" value="Peptidase_M24B_aminopep-P_CS"/>
</dbReference>
<dbReference type="InterPro" id="IPR036005">
    <property type="entry name" value="Creatinase/aminopeptidase-like"/>
</dbReference>
<evidence type="ECO:0000313" key="6">
    <source>
        <dbReference type="EMBL" id="GAA4781763.1"/>
    </source>
</evidence>
<dbReference type="PANTHER" id="PTHR46112">
    <property type="entry name" value="AMINOPEPTIDASE"/>
    <property type="match status" value="1"/>
</dbReference>
<feature type="domain" description="Creatinase N-terminal" evidence="5">
    <location>
        <begin position="12"/>
        <end position="141"/>
    </location>
</feature>
<dbReference type="InterPro" id="IPR000994">
    <property type="entry name" value="Pept_M24"/>
</dbReference>
<evidence type="ECO:0000313" key="7">
    <source>
        <dbReference type="Proteomes" id="UP001500928"/>
    </source>
</evidence>
<feature type="domain" description="Peptidase M24" evidence="4">
    <location>
        <begin position="150"/>
        <end position="352"/>
    </location>
</feature>
<dbReference type="EMBL" id="BAABHO010000008">
    <property type="protein sequence ID" value="GAA4781763.1"/>
    <property type="molecule type" value="Genomic_DNA"/>
</dbReference>
<dbReference type="PROSITE" id="PS00491">
    <property type="entry name" value="PROLINE_PEPTIDASE"/>
    <property type="match status" value="1"/>
</dbReference>
<accession>A0ABP9AIN9</accession>
<keyword evidence="1 3" id="KW-0479">Metal-binding</keyword>
<evidence type="ECO:0000256" key="1">
    <source>
        <dbReference type="ARBA" id="ARBA00022723"/>
    </source>
</evidence>
<dbReference type="Pfam" id="PF01321">
    <property type="entry name" value="Creatinase_N"/>
    <property type="match status" value="1"/>
</dbReference>
<keyword evidence="2" id="KW-0378">Hydrolase</keyword>
<evidence type="ECO:0000256" key="2">
    <source>
        <dbReference type="ARBA" id="ARBA00022801"/>
    </source>
</evidence>
<dbReference type="PANTHER" id="PTHR46112:SF3">
    <property type="entry name" value="AMINOPEPTIDASE YPDF"/>
    <property type="match status" value="1"/>
</dbReference>
<organism evidence="6 7">
    <name type="scientific">Actinomycetospora chlora</name>
    <dbReference type="NCBI Taxonomy" id="663608"/>
    <lineage>
        <taxon>Bacteria</taxon>
        <taxon>Bacillati</taxon>
        <taxon>Actinomycetota</taxon>
        <taxon>Actinomycetes</taxon>
        <taxon>Pseudonocardiales</taxon>
        <taxon>Pseudonocardiaceae</taxon>
        <taxon>Actinomycetospora</taxon>
    </lineage>
</organism>
<name>A0ABP9AIN9_9PSEU</name>
<dbReference type="Pfam" id="PF00557">
    <property type="entry name" value="Peptidase_M24"/>
    <property type="match status" value="1"/>
</dbReference>
<evidence type="ECO:0000259" key="5">
    <source>
        <dbReference type="Pfam" id="PF01321"/>
    </source>
</evidence>
<dbReference type="Gene3D" id="3.90.230.10">
    <property type="entry name" value="Creatinase/methionine aminopeptidase superfamily"/>
    <property type="match status" value="1"/>
</dbReference>
<dbReference type="SUPFAM" id="SSF55920">
    <property type="entry name" value="Creatinase/aminopeptidase"/>
    <property type="match status" value="1"/>
</dbReference>